<evidence type="ECO:0000313" key="6">
    <source>
        <dbReference type="Proteomes" id="UP000175971"/>
    </source>
</evidence>
<dbReference type="GO" id="GO:0006281">
    <property type="term" value="P:DNA repair"/>
    <property type="evidence" value="ECO:0007669"/>
    <property type="project" value="InterPro"/>
</dbReference>
<dbReference type="Proteomes" id="UP000175971">
    <property type="component" value="Unassembled WGS sequence"/>
</dbReference>
<sequence length="322" mass="35113">MHLSPPVHPMLARPVTALPPAGAGPAVFEQKADGFRALVFAGAEPFLQSRRGSDLGPAFPELVEAAAVLGVEAVLDAELVVWGEDGLDFAALQERARRRGATARRAALERPAHLIVFDVLELAGAVLLDEPLRQRRAALEDLFAGRRLTAPWALCPQTSDRETALDWLDPVWGAAGIEGLVIKDPRSRYRPGERGWLKLRTRVTVEGIIGAVTGKVTAPRSLLLGRLDAAGRLRLAARSTPLSRRASGELGDVLRPAGAEHPWWGRTFSAGWGTKEPLAFHPVVPDLVAEVEADTAFDLGRHRHPVRYLRLRDDMDPEDVRQ</sequence>
<dbReference type="CDD" id="cd07905">
    <property type="entry name" value="Adenylation_DNA_ligase_LigC"/>
    <property type="match status" value="1"/>
</dbReference>
<dbReference type="AlphaFoldDB" id="A0A1E7LTI1"/>
<dbReference type="InterPro" id="IPR050191">
    <property type="entry name" value="ATP-dep_DNA_ligase"/>
</dbReference>
<proteinExistence type="inferred from homology"/>
<dbReference type="GO" id="GO:0006310">
    <property type="term" value="P:DNA recombination"/>
    <property type="evidence" value="ECO:0007669"/>
    <property type="project" value="InterPro"/>
</dbReference>
<dbReference type="PANTHER" id="PTHR45674">
    <property type="entry name" value="DNA LIGASE 1/3 FAMILY MEMBER"/>
    <property type="match status" value="1"/>
</dbReference>
<dbReference type="PANTHER" id="PTHR45674:SF4">
    <property type="entry name" value="DNA LIGASE 1"/>
    <property type="match status" value="1"/>
</dbReference>
<dbReference type="InterPro" id="IPR012310">
    <property type="entry name" value="DNA_ligase_ATP-dep_cent"/>
</dbReference>
<dbReference type="SUPFAM" id="SSF56091">
    <property type="entry name" value="DNA ligase/mRNA capping enzyme, catalytic domain"/>
    <property type="match status" value="1"/>
</dbReference>
<evidence type="ECO:0000256" key="3">
    <source>
        <dbReference type="ARBA" id="ARBA00034003"/>
    </source>
</evidence>
<dbReference type="EMBL" id="LJGZ01000083">
    <property type="protein sequence ID" value="OEV19505.1"/>
    <property type="molecule type" value="Genomic_DNA"/>
</dbReference>
<dbReference type="PROSITE" id="PS50160">
    <property type="entry name" value="DNA_LIGASE_A3"/>
    <property type="match status" value="1"/>
</dbReference>
<comment type="similarity">
    <text evidence="1">Belongs to the ATP-dependent DNA ligase family.</text>
</comment>
<evidence type="ECO:0000256" key="1">
    <source>
        <dbReference type="ARBA" id="ARBA00007572"/>
    </source>
</evidence>
<name>A0A1E7LTI1_9ACTN</name>
<organism evidence="5 6">
    <name type="scientific">Streptomyces nanshensis</name>
    <dbReference type="NCBI Taxonomy" id="518642"/>
    <lineage>
        <taxon>Bacteria</taxon>
        <taxon>Bacillati</taxon>
        <taxon>Actinomycetota</taxon>
        <taxon>Actinomycetes</taxon>
        <taxon>Kitasatosporales</taxon>
        <taxon>Streptomycetaceae</taxon>
        <taxon>Streptomyces</taxon>
    </lineage>
</organism>
<keyword evidence="6" id="KW-1185">Reference proteome</keyword>
<dbReference type="InterPro" id="IPR044119">
    <property type="entry name" value="Adenylation_LigC-like"/>
</dbReference>
<evidence type="ECO:0000313" key="5">
    <source>
        <dbReference type="EMBL" id="OEV19505.1"/>
    </source>
</evidence>
<dbReference type="RefSeq" id="WP_070201695.1">
    <property type="nucleotide sequence ID" value="NZ_LJGZ01000083.1"/>
</dbReference>
<dbReference type="OrthoDB" id="9770771at2"/>
<reference evidence="5 6" key="1">
    <citation type="journal article" date="2016" name="Front. Microbiol.">
        <title>Comparative Genomics Analysis of Streptomyces Species Reveals Their Adaptation to the Marine Environment and Their Diversity at the Genomic Level.</title>
        <authorList>
            <person name="Tian X."/>
            <person name="Zhang Z."/>
            <person name="Yang T."/>
            <person name="Chen M."/>
            <person name="Li J."/>
            <person name="Chen F."/>
            <person name="Yang J."/>
            <person name="Li W."/>
            <person name="Zhang B."/>
            <person name="Zhang Z."/>
            <person name="Wu J."/>
            <person name="Zhang C."/>
            <person name="Long L."/>
            <person name="Xiao J."/>
        </authorList>
    </citation>
    <scope>NUCLEOTIDE SEQUENCE [LARGE SCALE GENOMIC DNA]</scope>
    <source>
        <strain evidence="5 6">SCSIO M10372</strain>
    </source>
</reference>
<accession>A0A1E7LTI1</accession>
<dbReference type="GO" id="GO:0005524">
    <property type="term" value="F:ATP binding"/>
    <property type="evidence" value="ECO:0007669"/>
    <property type="project" value="InterPro"/>
</dbReference>
<dbReference type="Gene3D" id="2.40.50.140">
    <property type="entry name" value="Nucleic acid-binding proteins"/>
    <property type="match status" value="1"/>
</dbReference>
<dbReference type="CDD" id="cd07970">
    <property type="entry name" value="OBF_DNA_ligase_LigC"/>
    <property type="match status" value="1"/>
</dbReference>
<dbReference type="InterPro" id="IPR012340">
    <property type="entry name" value="NA-bd_OB-fold"/>
</dbReference>
<comment type="caution">
    <text evidence="5">The sequence shown here is derived from an EMBL/GenBank/DDBJ whole genome shotgun (WGS) entry which is preliminary data.</text>
</comment>
<gene>
    <name evidence="5" type="ORF">AN221_17040</name>
</gene>
<dbReference type="Gene3D" id="3.30.470.30">
    <property type="entry name" value="DNA ligase/mRNA capping enzyme"/>
    <property type="match status" value="1"/>
</dbReference>
<dbReference type="GO" id="GO:0003910">
    <property type="term" value="F:DNA ligase (ATP) activity"/>
    <property type="evidence" value="ECO:0007669"/>
    <property type="project" value="UniProtKB-EC"/>
</dbReference>
<keyword evidence="2 5" id="KW-0436">Ligase</keyword>
<protein>
    <submittedName>
        <fullName evidence="5">DNA ligase</fullName>
    </submittedName>
</protein>
<feature type="domain" description="ATP-dependent DNA ligase family profile" evidence="4">
    <location>
        <begin position="105"/>
        <end position="200"/>
    </location>
</feature>
<dbReference type="Pfam" id="PF01068">
    <property type="entry name" value="DNA_ligase_A_M"/>
    <property type="match status" value="1"/>
</dbReference>
<comment type="catalytic activity">
    <reaction evidence="3">
        <text>ATP + (deoxyribonucleotide)n-3'-hydroxyl + 5'-phospho-(deoxyribonucleotide)m = (deoxyribonucleotide)n+m + AMP + diphosphate.</text>
        <dbReference type="EC" id="6.5.1.1"/>
    </reaction>
</comment>
<dbReference type="PATRIC" id="fig|518642.7.peg.4772"/>
<evidence type="ECO:0000256" key="2">
    <source>
        <dbReference type="ARBA" id="ARBA00022598"/>
    </source>
</evidence>
<dbReference type="InterPro" id="IPR044117">
    <property type="entry name" value="OBF_LigC-like"/>
</dbReference>
<evidence type="ECO:0000259" key="4">
    <source>
        <dbReference type="PROSITE" id="PS50160"/>
    </source>
</evidence>